<geneLocation type="plasmid" evidence="2">
    <name>1P</name>
</geneLocation>
<dbReference type="Proteomes" id="UP000068250">
    <property type="component" value="Plasmid 1P"/>
</dbReference>
<dbReference type="PATRIC" id="fig|431306.5.peg.2834"/>
<organism evidence="1 2">
    <name type="scientific">Acetobacter ghanensis</name>
    <dbReference type="NCBI Taxonomy" id="431306"/>
    <lineage>
        <taxon>Bacteria</taxon>
        <taxon>Pseudomonadati</taxon>
        <taxon>Pseudomonadota</taxon>
        <taxon>Alphaproteobacteria</taxon>
        <taxon>Acetobacterales</taxon>
        <taxon>Acetobacteraceae</taxon>
        <taxon>Acetobacter</taxon>
    </lineage>
</organism>
<dbReference type="AlphaFoldDB" id="A0A0U5FAD4"/>
<gene>
    <name evidence="1" type="ORF">AGA_1P103</name>
</gene>
<proteinExistence type="predicted"/>
<accession>A0A0U5FAD4</accession>
<reference evidence="2" key="1">
    <citation type="submission" date="2014-09" db="EMBL/GenBank/DDBJ databases">
        <authorList>
            <person name="Illeghems K.G."/>
        </authorList>
    </citation>
    <scope>NUCLEOTIDE SEQUENCE [LARGE SCALE GENOMIC DNA]</scope>
    <source>
        <strain evidence="2">LMG 23848T</strain>
        <plasmid evidence="2">1P</plasmid>
    </source>
</reference>
<dbReference type="EMBL" id="LN609303">
    <property type="protein sequence ID" value="CEF57408.1"/>
    <property type="molecule type" value="Genomic_DNA"/>
</dbReference>
<sequence>MAKALEGGLTVLGAHAARTEKKTRNQVSDEDKFSKSYVNTAQKFIKNINILKERSRPLTDEEIKLLHQSMDAINDILAKVGK</sequence>
<name>A0A0U5FAD4_9PROT</name>
<evidence type="ECO:0000313" key="2">
    <source>
        <dbReference type="Proteomes" id="UP000068250"/>
    </source>
</evidence>
<protein>
    <submittedName>
        <fullName evidence="1">Uncharacterized protein</fullName>
    </submittedName>
</protein>
<evidence type="ECO:0000313" key="1">
    <source>
        <dbReference type="EMBL" id="CEF57408.1"/>
    </source>
</evidence>